<evidence type="ECO:0000313" key="3">
    <source>
        <dbReference type="Proteomes" id="UP000202440"/>
    </source>
</evidence>
<evidence type="ECO:0008006" key="4">
    <source>
        <dbReference type="Google" id="ProtNLM"/>
    </source>
</evidence>
<sequence>MVANSIQLLTVLLLGISSISWAADPTRPPQWSPSSAPSAVVEPLQLQQIIWREDVPVAVINQQVVTSGQQIDGALLERIGRNYVVVRQGGQQRRLELLTSTKTKVQ</sequence>
<name>A0A222FFA6_9GAMM</name>
<evidence type="ECO:0000256" key="1">
    <source>
        <dbReference type="SAM" id="SignalP"/>
    </source>
</evidence>
<proteinExistence type="predicted"/>
<protein>
    <recommendedName>
        <fullName evidence="4">MSHA biogenesis protein MshK</fullName>
    </recommendedName>
</protein>
<reference evidence="2 3" key="1">
    <citation type="submission" date="2017-07" db="EMBL/GenBank/DDBJ databases">
        <title>Annotated genome sequence of Bacterioplanes sanyensis isolated from Red Sea.</title>
        <authorList>
            <person name="Rehman Z.U."/>
        </authorList>
    </citation>
    <scope>NUCLEOTIDE SEQUENCE [LARGE SCALE GENOMIC DNA]</scope>
    <source>
        <strain evidence="2 3">NV9</strain>
    </source>
</reference>
<evidence type="ECO:0000313" key="2">
    <source>
        <dbReference type="EMBL" id="ASP37184.1"/>
    </source>
</evidence>
<keyword evidence="3" id="KW-1185">Reference proteome</keyword>
<gene>
    <name evidence="2" type="ORF">CHH28_00120</name>
</gene>
<organism evidence="2 3">
    <name type="scientific">Bacterioplanes sanyensis</name>
    <dbReference type="NCBI Taxonomy" id="1249553"/>
    <lineage>
        <taxon>Bacteria</taxon>
        <taxon>Pseudomonadati</taxon>
        <taxon>Pseudomonadota</taxon>
        <taxon>Gammaproteobacteria</taxon>
        <taxon>Oceanospirillales</taxon>
        <taxon>Oceanospirillaceae</taxon>
        <taxon>Bacterioplanes</taxon>
    </lineage>
</organism>
<dbReference type="Proteomes" id="UP000202440">
    <property type="component" value="Chromosome"/>
</dbReference>
<accession>A0A222FFA6</accession>
<dbReference type="KEGG" id="bsan:CHH28_00120"/>
<feature type="chain" id="PRO_5012488361" description="MSHA biogenesis protein MshK" evidence="1">
    <location>
        <begin position="23"/>
        <end position="106"/>
    </location>
</feature>
<dbReference type="EMBL" id="CP022530">
    <property type="protein sequence ID" value="ASP37184.1"/>
    <property type="molecule type" value="Genomic_DNA"/>
</dbReference>
<keyword evidence="1" id="KW-0732">Signal</keyword>
<feature type="signal peptide" evidence="1">
    <location>
        <begin position="1"/>
        <end position="22"/>
    </location>
</feature>
<dbReference type="AlphaFoldDB" id="A0A222FFA6"/>